<feature type="transmembrane region" description="Helical" evidence="1">
    <location>
        <begin position="52"/>
        <end position="75"/>
    </location>
</feature>
<sequence>MRDRSGWKRILSAATDNWLSRVYLTVCAALLVWTAFDAVLANDEGPSFAGVWPIFATLPTSFLVVLLAGGIGFLLPTAVTLPLFLILLAAAALINATVLGLLLRWLRSRTSQA</sequence>
<dbReference type="RefSeq" id="WP_197350433.1">
    <property type="nucleotide sequence ID" value="NZ_CP048882.1"/>
</dbReference>
<keyword evidence="1" id="KW-0472">Membrane</keyword>
<accession>A0A7T1T564</accession>
<evidence type="ECO:0000313" key="2">
    <source>
        <dbReference type="EMBL" id="QPP06603.1"/>
    </source>
</evidence>
<gene>
    <name evidence="2" type="ORF">G4Z16_09560</name>
</gene>
<dbReference type="EMBL" id="CP048882">
    <property type="protein sequence ID" value="QPP06603.1"/>
    <property type="molecule type" value="Genomic_DNA"/>
</dbReference>
<dbReference type="KEGG" id="sbat:G4Z16_09560"/>
<reference evidence="3" key="1">
    <citation type="submission" date="2020-02" db="EMBL/GenBank/DDBJ databases">
        <title>Streptomyces sp. ASO4wet.</title>
        <authorList>
            <person name="Risdian C."/>
            <person name="Landwehr W."/>
            <person name="Schupp P."/>
            <person name="Wink J."/>
        </authorList>
    </citation>
    <scope>NUCLEOTIDE SEQUENCE [LARGE SCALE GENOMIC DNA]</scope>
    <source>
        <strain evidence="3">ASO4wet</strain>
    </source>
</reference>
<name>A0A7T1T564_9ACTN</name>
<dbReference type="AlphaFoldDB" id="A0A7T1T564"/>
<dbReference type="Proteomes" id="UP000595046">
    <property type="component" value="Chromosome"/>
</dbReference>
<protein>
    <submittedName>
        <fullName evidence="2">Uncharacterized protein</fullName>
    </submittedName>
</protein>
<feature type="transmembrane region" description="Helical" evidence="1">
    <location>
        <begin position="81"/>
        <end position="103"/>
    </location>
</feature>
<keyword evidence="1" id="KW-1133">Transmembrane helix</keyword>
<evidence type="ECO:0000313" key="3">
    <source>
        <dbReference type="Proteomes" id="UP000595046"/>
    </source>
</evidence>
<dbReference type="NCBIfam" id="NF046119">
    <property type="entry name" value="memb_SCO4225"/>
    <property type="match status" value="1"/>
</dbReference>
<feature type="transmembrane region" description="Helical" evidence="1">
    <location>
        <begin position="20"/>
        <end position="40"/>
    </location>
</feature>
<organism evidence="2 3">
    <name type="scientific">Streptomyces bathyalis</name>
    <dbReference type="NCBI Taxonomy" id="2710756"/>
    <lineage>
        <taxon>Bacteria</taxon>
        <taxon>Bacillati</taxon>
        <taxon>Actinomycetota</taxon>
        <taxon>Actinomycetes</taxon>
        <taxon>Kitasatosporales</taxon>
        <taxon>Streptomycetaceae</taxon>
        <taxon>Streptomyces</taxon>
    </lineage>
</organism>
<dbReference type="InterPro" id="IPR057702">
    <property type="entry name" value="DUF7942"/>
</dbReference>
<proteinExistence type="predicted"/>
<keyword evidence="1" id="KW-0812">Transmembrane</keyword>
<dbReference type="Pfam" id="PF25637">
    <property type="entry name" value="DUF7942"/>
    <property type="match status" value="1"/>
</dbReference>
<evidence type="ECO:0000256" key="1">
    <source>
        <dbReference type="SAM" id="Phobius"/>
    </source>
</evidence>
<keyword evidence="3" id="KW-1185">Reference proteome</keyword>